<dbReference type="Pfam" id="PF00698">
    <property type="entry name" value="Acyl_transf_1"/>
    <property type="match status" value="1"/>
</dbReference>
<dbReference type="GO" id="GO:0004315">
    <property type="term" value="F:3-oxoacyl-[acyl-carrier-protein] synthase activity"/>
    <property type="evidence" value="ECO:0007669"/>
    <property type="project" value="InterPro"/>
</dbReference>
<name>A0A6A6GYJ5_VIRVR</name>
<evidence type="ECO:0000313" key="12">
    <source>
        <dbReference type="Proteomes" id="UP000800092"/>
    </source>
</evidence>
<reference evidence="11" key="1">
    <citation type="journal article" date="2020" name="Stud. Mycol.">
        <title>101 Dothideomycetes genomes: a test case for predicting lifestyles and emergence of pathogens.</title>
        <authorList>
            <person name="Haridas S."/>
            <person name="Albert R."/>
            <person name="Binder M."/>
            <person name="Bloem J."/>
            <person name="Labutti K."/>
            <person name="Salamov A."/>
            <person name="Andreopoulos B."/>
            <person name="Baker S."/>
            <person name="Barry K."/>
            <person name="Bills G."/>
            <person name="Bluhm B."/>
            <person name="Cannon C."/>
            <person name="Castanera R."/>
            <person name="Culley D."/>
            <person name="Daum C."/>
            <person name="Ezra D."/>
            <person name="Gonzalez J."/>
            <person name="Henrissat B."/>
            <person name="Kuo A."/>
            <person name="Liang C."/>
            <person name="Lipzen A."/>
            <person name="Lutzoni F."/>
            <person name="Magnuson J."/>
            <person name="Mondo S."/>
            <person name="Nolan M."/>
            <person name="Ohm R."/>
            <person name="Pangilinan J."/>
            <person name="Park H.-J."/>
            <person name="Ramirez L."/>
            <person name="Alfaro M."/>
            <person name="Sun H."/>
            <person name="Tritt A."/>
            <person name="Yoshinaga Y."/>
            <person name="Zwiers L.-H."/>
            <person name="Turgeon B."/>
            <person name="Goodwin S."/>
            <person name="Spatafora J."/>
            <person name="Crous P."/>
            <person name="Grigoriev I."/>
        </authorList>
    </citation>
    <scope>NUCLEOTIDE SEQUENCE</scope>
    <source>
        <strain evidence="11">Tuck. ex Michener</strain>
    </source>
</reference>
<dbReference type="InterPro" id="IPR006162">
    <property type="entry name" value="Ppantetheine_attach_site"/>
</dbReference>
<evidence type="ECO:0000256" key="4">
    <source>
        <dbReference type="ARBA" id="ARBA00022737"/>
    </source>
</evidence>
<protein>
    <submittedName>
        <fullName evidence="11">Ketoacyl-synt-domain-containing protein</fullName>
    </submittedName>
</protein>
<dbReference type="InterPro" id="IPR029058">
    <property type="entry name" value="AB_hydrolase_fold"/>
</dbReference>
<feature type="domain" description="Ketosynthase family 3 (KS3)" evidence="9">
    <location>
        <begin position="67"/>
        <end position="504"/>
    </location>
</feature>
<sequence>MAGRVTRHIQSLGESGSFAIHPIAATSDGLGPSIHKLLGNTIRERTSLLAEPQLLGPHELCNSPTAKSKIAIVGMSGRFPHAQSMDALWDILVRGVDTHELVPPSRWNANTHVGEVTTTSATKNVSGTGFGCWLQDAADFDARFFNMSPREAPQVDPAQRIALLTAAEALEHAGIVPGRTQSTQKDRVGVYFGSTSNDWMETNSAQDIDTYFIPGGNRAFIPGRINYHFKFSGPSYTIDTACSSSLAAIHLACNALWRGEVDTAIVGGTNVLTNPDMTAGLDRGHFLSRTGNCKTFDDLADGYCRGEAVATAILKRFEDAVVDKDPIQACILAIATNHSAEADSITRPHVGAQQALFEGVLAEAGVHANSISYCEMHGTGTQAGDAGETLSVLETLAPISPQSAVRNNHQPLHIGAAKSNVGHGEAAAGVTSLAKVLLMLKHSTIPPHCGIKTKINHKLPDLPSRNTFIAEQPVQWPRPKGSARQVLLNNFSAAGGNTALVLEDAPQVPRSDEADPRAHHVVAASAKTPASLENNLKKLITWIDGQDDSTNSVLSRLSYTTTARRMHHPHRVMAVGSDLTSVKKSLQASLEGKDGSSRPIGTPGFVFAFTGQGAHFAGMGSDLYSKLADFRADIQRYDQICLRLELPSIRSLFESANDAHSRATPTMLQLASVCFQMALFRMWLSFGVAPKAVVGHSLGEFAALYAAGVLSQADVISLVGRRAQLLESHCEEGSHAMLAIRSSATGLASLLGPPGDSYEVSCFNGRESTVLGGTRDQMNKVRPSLTKRGLSHTFLEVPYAYHTSQVDPVLTSLDSLARGIRFAEPVIPVISPACGKVIHQSRDFGSDFVARHCRASVNMLEALKLAKEEGLLEEKMIGVEIGSAPVVVKMIKEVAGSSFQTFASIQKGEDSWKLLSDALSKFYIKGVEVDWTAYHKDFESCQQCLDLPSYSWDLKEYWIQYVHDWSLRKGDPPLRIGPTKLESSSIHTIIQDKLADKGGELIVEADLSRPDLHPMVQGHKVYGVPLCTPSVYADIALTIGEYAKEILEPTNCSFGVEVADMTIQSALVANSDGKPQLLRTVARLDSKDRSVSCTFSSVNKNGKITEQHAHCLLRLFDVNVARQAQEVTAAQIKSRISSLKSQVGNSGLTFRFSKAMIYKMVGQLADFDPNYRGLVEITLDNDALEATGSVNFANVLKEGRFHTNPAYIDALSQLGGFVMNGNEGVDLDKELFVNHGWRSLQLFESIDPSKMYSTHVKMTEGEDKLWSGDITIFDEDAVVGTFGGVALQGVPKRLMQYIVNAANKRISAPTSSKPSTATSGQDCAQTVIKKTTTHKSTIAQRSVETPAVTIALQIISQESGIAMNELTDESRFDDIGVDSLLSLMVSSRIRDELGIDLESSIFLEFNTIGGFKTYLKGLNGQAEESTTITETMEEEIVPIRSDTLDIDTLGMEANWKSALTIIAEESQIDVADLTNDVSFADIGVDSLLSLVICSRMRDELDLEISDRSLFLEFPNVGGLKNYITGESQASETGKETSGSEPSMTPPSGGSSPSSIKDFANTPDTEILDTFTDNSVLHSHQVLPPVKPAWSITLQGSSKRATKRLFLFPDGCGAATSYVKLPRIASSTAIIGFNSPFMRNPHEMDSRRLPEIVLSYIEGVRKHQPSGPYHLGGWSAGGILAYAVAQELMASGEEIATLTLIDSPAPTDGLDRLPRRFFDHCSKVGIFGLEMDVNAGQNGLPPEPSRMPEWLMPHFEATIELLHDYHAPPMPVDGSSPGRVTIIWAGACAFDGKKYAYLPPATAEDEDTEGMKFLTERRTDLGPGKWAQLFPDRDVSVFVVDDEHHFSMMRAQGGERLGELIRESMGPT</sequence>
<evidence type="ECO:0000259" key="10">
    <source>
        <dbReference type="PROSITE" id="PS52019"/>
    </source>
</evidence>
<dbReference type="PANTHER" id="PTHR43775">
    <property type="entry name" value="FATTY ACID SYNTHASE"/>
    <property type="match status" value="1"/>
</dbReference>
<feature type="region of interest" description="Disordered" evidence="7">
    <location>
        <begin position="1527"/>
        <end position="1558"/>
    </location>
</feature>
<dbReference type="GO" id="GO:0006633">
    <property type="term" value="P:fatty acid biosynthetic process"/>
    <property type="evidence" value="ECO:0007669"/>
    <property type="project" value="InterPro"/>
</dbReference>
<dbReference type="Gene3D" id="1.10.1200.10">
    <property type="entry name" value="ACP-like"/>
    <property type="match status" value="2"/>
</dbReference>
<dbReference type="NCBIfam" id="TIGR04532">
    <property type="entry name" value="PT_fungal_PKS"/>
    <property type="match status" value="1"/>
</dbReference>
<feature type="domain" description="Carrier" evidence="8">
    <location>
        <begin position="1342"/>
        <end position="1419"/>
    </location>
</feature>
<dbReference type="Gene3D" id="3.10.129.110">
    <property type="entry name" value="Polyketide synthase dehydratase"/>
    <property type="match status" value="1"/>
</dbReference>
<dbReference type="SUPFAM" id="SSF53474">
    <property type="entry name" value="alpha/beta-Hydrolases"/>
    <property type="match status" value="1"/>
</dbReference>
<dbReference type="InterPro" id="IPR001227">
    <property type="entry name" value="Ac_transferase_dom_sf"/>
</dbReference>
<dbReference type="PROSITE" id="PS52019">
    <property type="entry name" value="PKS_MFAS_DH"/>
    <property type="match status" value="1"/>
</dbReference>
<keyword evidence="2" id="KW-0597">Phosphoprotein</keyword>
<feature type="domain" description="PKS/mFAS DH" evidence="10">
    <location>
        <begin position="987"/>
        <end position="1296"/>
    </location>
</feature>
<dbReference type="Pfam" id="PF00109">
    <property type="entry name" value="ketoacyl-synt"/>
    <property type="match status" value="1"/>
</dbReference>
<dbReference type="InterPro" id="IPR020841">
    <property type="entry name" value="PKS_Beta-ketoAc_synthase_dom"/>
</dbReference>
<dbReference type="SUPFAM" id="SSF53901">
    <property type="entry name" value="Thiolase-like"/>
    <property type="match status" value="1"/>
</dbReference>
<dbReference type="PROSITE" id="PS52004">
    <property type="entry name" value="KS3_2"/>
    <property type="match status" value="1"/>
</dbReference>
<dbReference type="SUPFAM" id="SSF52151">
    <property type="entry name" value="FabD/lysophospholipase-like"/>
    <property type="match status" value="1"/>
</dbReference>
<dbReference type="GO" id="GO:0031177">
    <property type="term" value="F:phosphopantetheine binding"/>
    <property type="evidence" value="ECO:0007669"/>
    <property type="project" value="InterPro"/>
</dbReference>
<feature type="region of interest" description="C-terminal hotdog fold" evidence="6">
    <location>
        <begin position="1148"/>
        <end position="1296"/>
    </location>
</feature>
<dbReference type="FunFam" id="1.10.1200.10:FF:000011">
    <property type="entry name" value="Sterigmatocystin biosynthesis polyketide synthase"/>
    <property type="match status" value="1"/>
</dbReference>
<dbReference type="InterPro" id="IPR050091">
    <property type="entry name" value="PKS_NRPS_Biosynth_Enz"/>
</dbReference>
<feature type="active site" description="Proton donor; for dehydratase activity" evidence="6">
    <location>
        <position position="1209"/>
    </location>
</feature>
<gene>
    <name evidence="11" type="ORF">EV356DRAFT_473264</name>
</gene>
<dbReference type="InterPro" id="IPR016035">
    <property type="entry name" value="Acyl_Trfase/lysoPLipase"/>
</dbReference>
<organism evidence="11 12">
    <name type="scientific">Viridothelium virens</name>
    <name type="common">Speckled blister lichen</name>
    <name type="synonym">Trypethelium virens</name>
    <dbReference type="NCBI Taxonomy" id="1048519"/>
    <lineage>
        <taxon>Eukaryota</taxon>
        <taxon>Fungi</taxon>
        <taxon>Dikarya</taxon>
        <taxon>Ascomycota</taxon>
        <taxon>Pezizomycotina</taxon>
        <taxon>Dothideomycetes</taxon>
        <taxon>Dothideomycetes incertae sedis</taxon>
        <taxon>Trypetheliales</taxon>
        <taxon>Trypetheliaceae</taxon>
        <taxon>Viridothelium</taxon>
    </lineage>
</organism>
<dbReference type="SMART" id="SM00825">
    <property type="entry name" value="PKS_KS"/>
    <property type="match status" value="1"/>
</dbReference>
<dbReference type="InterPro" id="IPR016039">
    <property type="entry name" value="Thiolase-like"/>
</dbReference>
<dbReference type="Pfam" id="PF00975">
    <property type="entry name" value="Thioesterase"/>
    <property type="match status" value="1"/>
</dbReference>
<dbReference type="PROSITE" id="PS50075">
    <property type="entry name" value="CARRIER"/>
    <property type="match status" value="2"/>
</dbReference>
<dbReference type="InterPro" id="IPR009081">
    <property type="entry name" value="PP-bd_ACP"/>
</dbReference>
<dbReference type="PROSITE" id="PS00606">
    <property type="entry name" value="KS3_1"/>
    <property type="match status" value="1"/>
</dbReference>
<dbReference type="OrthoDB" id="329835at2759"/>
<dbReference type="InterPro" id="IPR001031">
    <property type="entry name" value="Thioesterase"/>
</dbReference>
<dbReference type="SMART" id="SM00827">
    <property type="entry name" value="PKS_AT"/>
    <property type="match status" value="1"/>
</dbReference>
<evidence type="ECO:0000256" key="6">
    <source>
        <dbReference type="PROSITE-ProRule" id="PRU01363"/>
    </source>
</evidence>
<dbReference type="InterPro" id="IPR036736">
    <property type="entry name" value="ACP-like_sf"/>
</dbReference>
<dbReference type="InterPro" id="IPR042104">
    <property type="entry name" value="PKS_dehydratase_sf"/>
</dbReference>
<dbReference type="GO" id="GO:0044550">
    <property type="term" value="P:secondary metabolite biosynthetic process"/>
    <property type="evidence" value="ECO:0007669"/>
    <property type="project" value="TreeGrafter"/>
</dbReference>
<dbReference type="InterPro" id="IPR014031">
    <property type="entry name" value="Ketoacyl_synth_C"/>
</dbReference>
<evidence type="ECO:0000256" key="1">
    <source>
        <dbReference type="ARBA" id="ARBA00022450"/>
    </source>
</evidence>
<accession>A0A6A6GYJ5</accession>
<dbReference type="Proteomes" id="UP000800092">
    <property type="component" value="Unassembled WGS sequence"/>
</dbReference>
<evidence type="ECO:0000313" key="11">
    <source>
        <dbReference type="EMBL" id="KAF2230550.1"/>
    </source>
</evidence>
<keyword evidence="3" id="KW-0808">Transferase</keyword>
<evidence type="ECO:0000256" key="7">
    <source>
        <dbReference type="SAM" id="MobiDB-lite"/>
    </source>
</evidence>
<dbReference type="InterPro" id="IPR049900">
    <property type="entry name" value="PKS_mFAS_DH"/>
</dbReference>
<dbReference type="PROSITE" id="PS00012">
    <property type="entry name" value="PHOSPHOPANTETHEINE"/>
    <property type="match status" value="1"/>
</dbReference>
<dbReference type="InterPro" id="IPR018201">
    <property type="entry name" value="Ketoacyl_synth_AS"/>
</dbReference>
<dbReference type="InterPro" id="IPR014043">
    <property type="entry name" value="Acyl_transferase_dom"/>
</dbReference>
<dbReference type="SMART" id="SM00823">
    <property type="entry name" value="PKS_PP"/>
    <property type="match status" value="2"/>
</dbReference>
<dbReference type="Gene3D" id="3.30.70.3290">
    <property type="match status" value="1"/>
</dbReference>
<dbReference type="Pfam" id="PF22621">
    <property type="entry name" value="CurL-like_PKS_C"/>
    <property type="match status" value="1"/>
</dbReference>
<feature type="domain" description="Carrier" evidence="8">
    <location>
        <begin position="1452"/>
        <end position="1527"/>
    </location>
</feature>
<dbReference type="GO" id="GO:0004312">
    <property type="term" value="F:fatty acid synthase activity"/>
    <property type="evidence" value="ECO:0007669"/>
    <property type="project" value="TreeGrafter"/>
</dbReference>
<dbReference type="Gene3D" id="3.40.366.10">
    <property type="entry name" value="Malonyl-Coenzyme A Acyl Carrier Protein, domain 2"/>
    <property type="match status" value="1"/>
</dbReference>
<evidence type="ECO:0000256" key="5">
    <source>
        <dbReference type="ARBA" id="ARBA00023268"/>
    </source>
</evidence>
<keyword evidence="1" id="KW-0596">Phosphopantetheine</keyword>
<keyword evidence="4" id="KW-0677">Repeat</keyword>
<dbReference type="InterPro" id="IPR030918">
    <property type="entry name" value="PT_fungal_PKS"/>
</dbReference>
<evidence type="ECO:0000256" key="2">
    <source>
        <dbReference type="ARBA" id="ARBA00022553"/>
    </source>
</evidence>
<feature type="active site" description="Proton acceptor; for dehydratase activity" evidence="6">
    <location>
        <position position="1019"/>
    </location>
</feature>
<dbReference type="SUPFAM" id="SSF47336">
    <property type="entry name" value="ACP-like"/>
    <property type="match status" value="2"/>
</dbReference>
<dbReference type="Pfam" id="PF02801">
    <property type="entry name" value="Ketoacyl-synt_C"/>
    <property type="match status" value="1"/>
</dbReference>
<feature type="compositionally biased region" description="Low complexity" evidence="7">
    <location>
        <begin position="1535"/>
        <end position="1554"/>
    </location>
</feature>
<dbReference type="Gene3D" id="3.40.50.1820">
    <property type="entry name" value="alpha/beta hydrolase"/>
    <property type="match status" value="1"/>
</dbReference>
<keyword evidence="12" id="KW-1185">Reference proteome</keyword>
<evidence type="ECO:0000259" key="9">
    <source>
        <dbReference type="PROSITE" id="PS52004"/>
    </source>
</evidence>
<dbReference type="InterPro" id="IPR020806">
    <property type="entry name" value="PKS_PP-bd"/>
</dbReference>
<dbReference type="Gene3D" id="3.40.47.10">
    <property type="match status" value="1"/>
</dbReference>
<dbReference type="InterPro" id="IPR014030">
    <property type="entry name" value="Ketoacyl_synth_N"/>
</dbReference>
<evidence type="ECO:0000256" key="3">
    <source>
        <dbReference type="ARBA" id="ARBA00022679"/>
    </source>
</evidence>
<dbReference type="CDD" id="cd00833">
    <property type="entry name" value="PKS"/>
    <property type="match status" value="1"/>
</dbReference>
<dbReference type="EMBL" id="ML991839">
    <property type="protein sequence ID" value="KAF2230550.1"/>
    <property type="molecule type" value="Genomic_DNA"/>
</dbReference>
<dbReference type="Pfam" id="PF00550">
    <property type="entry name" value="PP-binding"/>
    <property type="match status" value="2"/>
</dbReference>
<proteinExistence type="predicted"/>
<dbReference type="PANTHER" id="PTHR43775:SF40">
    <property type="entry name" value="NORSOLORINIC ACID SYNTHASE STCA"/>
    <property type="match status" value="1"/>
</dbReference>
<keyword evidence="5" id="KW-0511">Multifunctional enzyme</keyword>
<feature type="region of interest" description="N-terminal hotdog fold" evidence="6">
    <location>
        <begin position="987"/>
        <end position="1122"/>
    </location>
</feature>
<evidence type="ECO:0000259" key="8">
    <source>
        <dbReference type="PROSITE" id="PS50075"/>
    </source>
</evidence>